<evidence type="ECO:0000256" key="1">
    <source>
        <dbReference type="SAM" id="MobiDB-lite"/>
    </source>
</evidence>
<organism evidence="2 3">
    <name type="scientific">Croceibacterium mercuriale</name>
    <dbReference type="NCBI Taxonomy" id="1572751"/>
    <lineage>
        <taxon>Bacteria</taxon>
        <taxon>Pseudomonadati</taxon>
        <taxon>Pseudomonadota</taxon>
        <taxon>Alphaproteobacteria</taxon>
        <taxon>Sphingomonadales</taxon>
        <taxon>Erythrobacteraceae</taxon>
        <taxon>Croceibacterium</taxon>
    </lineage>
</organism>
<feature type="compositionally biased region" description="Basic and acidic residues" evidence="1">
    <location>
        <begin position="1"/>
        <end position="17"/>
    </location>
</feature>
<name>A0A0B2BUP0_9SPHN</name>
<evidence type="ECO:0000313" key="3">
    <source>
        <dbReference type="Proteomes" id="UP000030988"/>
    </source>
</evidence>
<comment type="caution">
    <text evidence="2">The sequence shown here is derived from an EMBL/GenBank/DDBJ whole genome shotgun (WGS) entry which is preliminary data.</text>
</comment>
<accession>A0A0B2BUP0</accession>
<keyword evidence="3" id="KW-1185">Reference proteome</keyword>
<proteinExistence type="predicted"/>
<dbReference type="AlphaFoldDB" id="A0A0B2BUP0"/>
<dbReference type="STRING" id="1572751.PK98_00590"/>
<dbReference type="Proteomes" id="UP000030988">
    <property type="component" value="Unassembled WGS sequence"/>
</dbReference>
<sequence>MIRDGKGADEQAYREADAAQCAGAPQLTPADTGKPPGEPDPVRNGGAAEDAELLARHQSRTDRQRQRIGERCQTQRASATPALAKPNSGTTT</sequence>
<feature type="region of interest" description="Disordered" evidence="1">
    <location>
        <begin position="1"/>
        <end position="92"/>
    </location>
</feature>
<evidence type="ECO:0000313" key="2">
    <source>
        <dbReference type="EMBL" id="KHL25283.1"/>
    </source>
</evidence>
<dbReference type="EMBL" id="JTDN01000001">
    <property type="protein sequence ID" value="KHL25283.1"/>
    <property type="molecule type" value="Genomic_DNA"/>
</dbReference>
<gene>
    <name evidence="2" type="ORF">PK98_00590</name>
</gene>
<reference evidence="2 3" key="1">
    <citation type="submission" date="2014-11" db="EMBL/GenBank/DDBJ databases">
        <title>Draft genome sequence of Kirrobacter mercurialis.</title>
        <authorList>
            <person name="Coil D.A."/>
            <person name="Eisen J.A."/>
        </authorList>
    </citation>
    <scope>NUCLEOTIDE SEQUENCE [LARGE SCALE GENOMIC DNA]</scope>
    <source>
        <strain evidence="2 3">Coronado</strain>
    </source>
</reference>
<feature type="compositionally biased region" description="Basic and acidic residues" evidence="1">
    <location>
        <begin position="53"/>
        <end position="70"/>
    </location>
</feature>
<protein>
    <submittedName>
        <fullName evidence="2">Uncharacterized protein</fullName>
    </submittedName>
</protein>